<dbReference type="Pfam" id="PF13567">
    <property type="entry name" value="DUF4131"/>
    <property type="match status" value="1"/>
</dbReference>
<feature type="transmembrane region" description="Helical" evidence="6">
    <location>
        <begin position="293"/>
        <end position="309"/>
    </location>
</feature>
<dbReference type="EMBL" id="QSQT01000013">
    <property type="protein sequence ID" value="RGK56016.1"/>
    <property type="molecule type" value="Genomic_DNA"/>
</dbReference>
<dbReference type="InterPro" id="IPR025405">
    <property type="entry name" value="DUF4131"/>
</dbReference>
<feature type="transmembrane region" description="Helical" evidence="6">
    <location>
        <begin position="487"/>
        <end position="506"/>
    </location>
</feature>
<evidence type="ECO:0000256" key="3">
    <source>
        <dbReference type="ARBA" id="ARBA00022692"/>
    </source>
</evidence>
<feature type="transmembrane region" description="Helical" evidence="6">
    <location>
        <begin position="36"/>
        <end position="56"/>
    </location>
</feature>
<feature type="domain" description="ComEC/Rec2-related protein" evidence="7">
    <location>
        <begin position="238"/>
        <end position="507"/>
    </location>
</feature>
<keyword evidence="5 6" id="KW-0472">Membrane</keyword>
<feature type="transmembrane region" description="Helical" evidence="6">
    <location>
        <begin position="362"/>
        <end position="380"/>
    </location>
</feature>
<proteinExistence type="predicted"/>
<keyword evidence="3 6" id="KW-0812">Transmembrane</keyword>
<feature type="transmembrane region" description="Helical" evidence="6">
    <location>
        <begin position="63"/>
        <end position="83"/>
    </location>
</feature>
<keyword evidence="10" id="KW-1185">Reference proteome</keyword>
<protein>
    <submittedName>
        <fullName evidence="9">ComEC family competence protein</fullName>
    </submittedName>
</protein>
<dbReference type="PANTHER" id="PTHR30619:SF1">
    <property type="entry name" value="RECOMBINATION PROTEIN 2"/>
    <property type="match status" value="1"/>
</dbReference>
<dbReference type="GO" id="GO:0005886">
    <property type="term" value="C:plasma membrane"/>
    <property type="evidence" value="ECO:0007669"/>
    <property type="project" value="UniProtKB-SubCell"/>
</dbReference>
<feature type="transmembrane region" description="Helical" evidence="6">
    <location>
        <begin position="421"/>
        <end position="444"/>
    </location>
</feature>
<dbReference type="InterPro" id="IPR052159">
    <property type="entry name" value="Competence_DNA_uptake"/>
</dbReference>
<reference evidence="9 10" key="1">
    <citation type="submission" date="2018-08" db="EMBL/GenBank/DDBJ databases">
        <title>A genome reference for cultivated species of the human gut microbiota.</title>
        <authorList>
            <person name="Zou Y."/>
            <person name="Xue W."/>
            <person name="Luo G."/>
        </authorList>
    </citation>
    <scope>NUCLEOTIDE SEQUENCE [LARGE SCALE GENOMIC DNA]</scope>
    <source>
        <strain evidence="9 10">TF10-3AC</strain>
    </source>
</reference>
<dbReference type="PANTHER" id="PTHR30619">
    <property type="entry name" value="DNA INTERNALIZATION/COMPETENCE PROTEIN COMEC/REC2"/>
    <property type="match status" value="1"/>
</dbReference>
<evidence type="ECO:0000256" key="2">
    <source>
        <dbReference type="ARBA" id="ARBA00022475"/>
    </source>
</evidence>
<evidence type="ECO:0000256" key="4">
    <source>
        <dbReference type="ARBA" id="ARBA00022989"/>
    </source>
</evidence>
<evidence type="ECO:0000259" key="8">
    <source>
        <dbReference type="Pfam" id="PF13567"/>
    </source>
</evidence>
<dbReference type="AlphaFoldDB" id="A0A3E4N2L0"/>
<feature type="transmembrane region" description="Helical" evidence="6">
    <location>
        <begin position="12"/>
        <end position="30"/>
    </location>
</feature>
<name>A0A3E4N2L0_9BACT</name>
<evidence type="ECO:0000313" key="10">
    <source>
        <dbReference type="Proteomes" id="UP000260862"/>
    </source>
</evidence>
<sequence length="657" mass="73843">MGTLHSLIAYPLFRLTICLATGIFLFDTWWPENLSWQYGAAIWLLLVGVCGGLFWLSHWRWRWLFGGVAGVTFFLWGGISVLYQRETVQYSWAGDPAIYKGIVESVPEVRGKTLRAEVRVEMQRLSGDKWKRVDRNILLSWMPDSLSSPLACGDSVCFYAKVSRPFSEKELTGFDYGDYLLRKGISGTALAYAGNWRCTGKPHSLSFMQRAKVCQQKVVDVYQSWGLEEDVQAVVSALTIGEKSELTPELKAMYSAAGASHVLALSGLHVGIFSCILLWLFYPLTYLKHGRKMLALLVVCLLWGFAFISGLSSSVVRAVVMYSLYTLASFCLEERFSGMHSLVLAAFLMLVYNPFFLFDISFQLSFAAVFSILAFYPLFSRSLCIKNRVLRYIWNTLSLSMSAQLGTLPFILYYFGSFPTYFLLANLVVVILAGVILVLTFAALCLASVPIVGNTVITLLEWGTLILNKSMQGVQQLAGSQITSVYLSSSQACLLAGVIICLYLCWASGIHRKASDWIRLLVVCNLFVAVSCVEYAGEAPEQLYFFRSEIYTRKKDCVSTHRSETGLLCIRNMHIAVLNDARWRTYESSSRFPLEYAYICKGFKGSLSQLDKLFAIRQVILDSSLNDAFREKLIRECQLLKISYTDLSVQGSYSVVL</sequence>
<feature type="domain" description="DUF4131" evidence="8">
    <location>
        <begin position="39"/>
        <end position="192"/>
    </location>
</feature>
<dbReference type="Proteomes" id="UP000260862">
    <property type="component" value="Unassembled WGS sequence"/>
</dbReference>
<feature type="transmembrane region" description="Helical" evidence="6">
    <location>
        <begin position="518"/>
        <end position="537"/>
    </location>
</feature>
<dbReference type="Pfam" id="PF03772">
    <property type="entry name" value="Competence"/>
    <property type="match status" value="1"/>
</dbReference>
<feature type="transmembrane region" description="Helical" evidence="6">
    <location>
        <begin position="392"/>
        <end position="415"/>
    </location>
</feature>
<evidence type="ECO:0000256" key="6">
    <source>
        <dbReference type="SAM" id="Phobius"/>
    </source>
</evidence>
<comment type="caution">
    <text evidence="9">The sequence shown here is derived from an EMBL/GenBank/DDBJ whole genome shotgun (WGS) entry which is preliminary data.</text>
</comment>
<feature type="transmembrane region" description="Helical" evidence="6">
    <location>
        <begin position="451"/>
        <end position="467"/>
    </location>
</feature>
<feature type="transmembrane region" description="Helical" evidence="6">
    <location>
        <begin position="339"/>
        <end position="356"/>
    </location>
</feature>
<keyword evidence="4 6" id="KW-1133">Transmembrane helix</keyword>
<gene>
    <name evidence="9" type="ORF">DXD04_08475</name>
</gene>
<evidence type="ECO:0000313" key="9">
    <source>
        <dbReference type="EMBL" id="RGK56016.1"/>
    </source>
</evidence>
<feature type="transmembrane region" description="Helical" evidence="6">
    <location>
        <begin position="262"/>
        <end position="281"/>
    </location>
</feature>
<dbReference type="InterPro" id="IPR004477">
    <property type="entry name" value="ComEC_N"/>
</dbReference>
<keyword evidence="2" id="KW-1003">Cell membrane</keyword>
<evidence type="ECO:0000256" key="5">
    <source>
        <dbReference type="ARBA" id="ARBA00023136"/>
    </source>
</evidence>
<evidence type="ECO:0000256" key="1">
    <source>
        <dbReference type="ARBA" id="ARBA00004651"/>
    </source>
</evidence>
<comment type="subcellular location">
    <subcellularLocation>
        <location evidence="1">Cell membrane</location>
        <topology evidence="1">Multi-pass membrane protein</topology>
    </subcellularLocation>
</comment>
<accession>A0A3E4N2L0</accession>
<evidence type="ECO:0000259" key="7">
    <source>
        <dbReference type="Pfam" id="PF03772"/>
    </source>
</evidence>
<organism evidence="9 10">
    <name type="scientific">Phocaeicola plebeius</name>
    <dbReference type="NCBI Taxonomy" id="310297"/>
    <lineage>
        <taxon>Bacteria</taxon>
        <taxon>Pseudomonadati</taxon>
        <taxon>Bacteroidota</taxon>
        <taxon>Bacteroidia</taxon>
        <taxon>Bacteroidales</taxon>
        <taxon>Bacteroidaceae</taxon>
        <taxon>Phocaeicola</taxon>
    </lineage>
</organism>
<dbReference type="NCBIfam" id="TIGR00360">
    <property type="entry name" value="ComEC_N-term"/>
    <property type="match status" value="1"/>
</dbReference>